<comment type="caution">
    <text evidence="1">The sequence shown here is derived from an EMBL/GenBank/DDBJ whole genome shotgun (WGS) entry which is preliminary data.</text>
</comment>
<evidence type="ECO:0000313" key="2">
    <source>
        <dbReference type="Proteomes" id="UP001159641"/>
    </source>
</evidence>
<dbReference type="AlphaFoldDB" id="A0AB34HQ66"/>
<evidence type="ECO:0000313" key="1">
    <source>
        <dbReference type="EMBL" id="KAJ8793237.1"/>
    </source>
</evidence>
<reference evidence="1 2" key="1">
    <citation type="submission" date="2022-11" db="EMBL/GenBank/DDBJ databases">
        <title>Whole genome sequence of Eschrichtius robustus ER-17-0199.</title>
        <authorList>
            <person name="Bruniche-Olsen A."/>
            <person name="Black A.N."/>
            <person name="Fields C.J."/>
            <person name="Walden K."/>
            <person name="Dewoody J.A."/>
        </authorList>
    </citation>
    <scope>NUCLEOTIDE SEQUENCE [LARGE SCALE GENOMIC DNA]</scope>
    <source>
        <strain evidence="1">ER-17-0199</strain>
        <tissue evidence="1">Blubber</tissue>
    </source>
</reference>
<keyword evidence="2" id="KW-1185">Reference proteome</keyword>
<dbReference type="Proteomes" id="UP001159641">
    <property type="component" value="Unassembled WGS sequence"/>
</dbReference>
<name>A0AB34HQ66_ESCRO</name>
<proteinExistence type="predicted"/>
<gene>
    <name evidence="1" type="ORF">J1605_000232</name>
</gene>
<protein>
    <submittedName>
        <fullName evidence="1">Uncharacterized protein</fullName>
    </submittedName>
</protein>
<accession>A0AB34HQ66</accession>
<sequence length="173" mass="19957">MGTWSLLLPSYIPNMYDRKILLQRWVAIPFPDDPHKACVSSDCGEKDTVRFWTQEVSHFENAKPKRKSIRRSMSESKVFEGKTVNDTTWQEPSKPENDSHITRLCQLKDLNEDDCLLSNNTHILQGKNLQGISYQFVGEPGLQEKCSRGEFEAKPAAWYCDHYNDHKEHLGAT</sequence>
<organism evidence="1 2">
    <name type="scientific">Eschrichtius robustus</name>
    <name type="common">California gray whale</name>
    <name type="synonym">Eschrichtius gibbosus</name>
    <dbReference type="NCBI Taxonomy" id="9764"/>
    <lineage>
        <taxon>Eukaryota</taxon>
        <taxon>Metazoa</taxon>
        <taxon>Chordata</taxon>
        <taxon>Craniata</taxon>
        <taxon>Vertebrata</taxon>
        <taxon>Euteleostomi</taxon>
        <taxon>Mammalia</taxon>
        <taxon>Eutheria</taxon>
        <taxon>Laurasiatheria</taxon>
        <taxon>Artiodactyla</taxon>
        <taxon>Whippomorpha</taxon>
        <taxon>Cetacea</taxon>
        <taxon>Mysticeti</taxon>
        <taxon>Eschrichtiidae</taxon>
        <taxon>Eschrichtius</taxon>
    </lineage>
</organism>
<dbReference type="EMBL" id="JAIQCJ010001016">
    <property type="protein sequence ID" value="KAJ8793237.1"/>
    <property type="molecule type" value="Genomic_DNA"/>
</dbReference>